<evidence type="ECO:0000313" key="1">
    <source>
        <dbReference type="EMBL" id="AFK13405.1"/>
    </source>
</evidence>
<name>I6Q8T9_9CAUD</name>
<protein>
    <submittedName>
        <fullName evidence="1">Uncharacterized protein</fullName>
    </submittedName>
</protein>
<proteinExistence type="predicted"/>
<organism evidence="1 2">
    <name type="scientific">Yersinia phage YpP-R</name>
    <dbReference type="NCBI Taxonomy" id="1176765"/>
    <lineage>
        <taxon>Viruses</taxon>
        <taxon>Duplodnaviria</taxon>
        <taxon>Heunggongvirae</taxon>
        <taxon>Uroviricota</taxon>
        <taxon>Caudoviricetes</taxon>
        <taxon>Autographivirales</taxon>
        <taxon>Autotranscriptaviridae</taxon>
        <taxon>Studiervirinae</taxon>
        <taxon>Teseptimavirus</taxon>
        <taxon>Teseptimavirus A1122</taxon>
        <taxon>Teseptimavirus YpPY</taxon>
    </lineage>
</organism>
<dbReference type="EMBL" id="JQ965701">
    <property type="protein sequence ID" value="AFK13405.1"/>
    <property type="molecule type" value="Genomic_DNA"/>
</dbReference>
<sequence>MRTKITLSTPPADSLSDDFTSCSEWCRKMWEETFDDAYIKLYELWKSRGY</sequence>
<accession>I6Q8T9</accession>
<evidence type="ECO:0000313" key="2">
    <source>
        <dbReference type="Proteomes" id="UP000241918"/>
    </source>
</evidence>
<dbReference type="Proteomes" id="UP000241918">
    <property type="component" value="Segment"/>
</dbReference>
<reference evidence="1 2" key="1">
    <citation type="submission" date="2012-04" db="EMBL/GenBank/DDBJ databases">
        <title>A Yersinia pestis-specific, lytic phage preparation significantly reduces viable Y. pestis on various hard surfaces experimentally contaminated with the bacterium.</title>
        <authorList>
            <person name="Rashid M.H."/>
            <person name="Revazishvili T."/>
            <person name="Dean T."/>
            <person name="Butani A."/>
            <person name="Verratti K."/>
            <person name="Bishop-Lilly K.A."/>
            <person name="Sozhamannan S."/>
            <person name="Sulakvelidze A."/>
            <person name="Rajanna C."/>
        </authorList>
    </citation>
    <scope>NUCLEOTIDE SEQUENCE [LARGE SCALE GENOMIC DNA]</scope>
</reference>